<dbReference type="InterPro" id="IPR024747">
    <property type="entry name" value="Pyridox_Oxase-rel"/>
</dbReference>
<sequence>MNTATVRVSGAEALCLLERSSSGRLVYTRRDLTVPRPATHVRADGRLIVRMSAPAAAGPATATYEVEESRAVPGTGWTVTVSGPAEVVTDVEDADRRAPGGWTPGPHDTILRIRPRTVAGFRVAHREA</sequence>
<dbReference type="SUPFAM" id="SSF50475">
    <property type="entry name" value="FMN-binding split barrel"/>
    <property type="match status" value="1"/>
</dbReference>
<proteinExistence type="predicted"/>
<dbReference type="InterPro" id="IPR012349">
    <property type="entry name" value="Split_barrel_FMN-bd"/>
</dbReference>
<dbReference type="Pfam" id="PF12900">
    <property type="entry name" value="Pyridox_ox_2"/>
    <property type="match status" value="1"/>
</dbReference>
<keyword evidence="2" id="KW-1185">Reference proteome</keyword>
<dbReference type="EMBL" id="JAQOSK010000003">
    <property type="protein sequence ID" value="MDC2954974.1"/>
    <property type="molecule type" value="Genomic_DNA"/>
</dbReference>
<dbReference type="Gene3D" id="2.30.110.10">
    <property type="entry name" value="Electron Transport, Fmn-binding Protein, Chain A"/>
    <property type="match status" value="1"/>
</dbReference>
<protein>
    <submittedName>
        <fullName evidence="1">Pyridoxamine 5'-phosphate oxidase family protein</fullName>
    </submittedName>
</protein>
<evidence type="ECO:0000313" key="1">
    <source>
        <dbReference type="EMBL" id="MDC2954974.1"/>
    </source>
</evidence>
<name>A0ABT5FQZ8_9ACTN</name>
<reference evidence="1 2" key="1">
    <citation type="journal article" date="2015" name="Int. J. Syst. Evol. Microbiol.">
        <title>Streptomyces gilvifuscus sp. nov., an actinomycete that produces antibacterial compounds isolated from soil.</title>
        <authorList>
            <person name="Nguyen T.M."/>
            <person name="Kim J."/>
        </authorList>
    </citation>
    <scope>NUCLEOTIDE SEQUENCE [LARGE SCALE GENOMIC DNA]</scope>
    <source>
        <strain evidence="1 2">T113</strain>
    </source>
</reference>
<organism evidence="1 2">
    <name type="scientific">Streptomyces gilvifuscus</name>
    <dbReference type="NCBI Taxonomy" id="1550617"/>
    <lineage>
        <taxon>Bacteria</taxon>
        <taxon>Bacillati</taxon>
        <taxon>Actinomycetota</taxon>
        <taxon>Actinomycetes</taxon>
        <taxon>Kitasatosporales</taxon>
        <taxon>Streptomycetaceae</taxon>
        <taxon>Streptomyces</taxon>
    </lineage>
</organism>
<evidence type="ECO:0000313" key="2">
    <source>
        <dbReference type="Proteomes" id="UP001221328"/>
    </source>
</evidence>
<dbReference type="RefSeq" id="WP_272175039.1">
    <property type="nucleotide sequence ID" value="NZ_JAQOSK010000003.1"/>
</dbReference>
<dbReference type="Proteomes" id="UP001221328">
    <property type="component" value="Unassembled WGS sequence"/>
</dbReference>
<gene>
    <name evidence="1" type="ORF">PO587_10900</name>
</gene>
<accession>A0ABT5FQZ8</accession>
<comment type="caution">
    <text evidence="1">The sequence shown here is derived from an EMBL/GenBank/DDBJ whole genome shotgun (WGS) entry which is preliminary data.</text>
</comment>